<dbReference type="GO" id="GO:0045892">
    <property type="term" value="P:negative regulation of DNA-templated transcription"/>
    <property type="evidence" value="ECO:0007669"/>
    <property type="project" value="TreeGrafter"/>
</dbReference>
<keyword evidence="3 7" id="KW-0862">Zinc</keyword>
<gene>
    <name evidence="9" type="ORF">SAMN04515673_10223</name>
</gene>
<comment type="similarity">
    <text evidence="1">Belongs to the Fur family.</text>
</comment>
<dbReference type="InterPro" id="IPR036390">
    <property type="entry name" value="WH_DNA-bd_sf"/>
</dbReference>
<dbReference type="Pfam" id="PF01475">
    <property type="entry name" value="FUR"/>
    <property type="match status" value="1"/>
</dbReference>
<comment type="cofactor">
    <cofactor evidence="8">
        <name>Mn(2+)</name>
        <dbReference type="ChEBI" id="CHEBI:29035"/>
    </cofactor>
    <cofactor evidence="8">
        <name>Fe(2+)</name>
        <dbReference type="ChEBI" id="CHEBI:29033"/>
    </cofactor>
    <text evidence="8">Binds 1 Mn(2+) or Fe(2+) ion per subunit.</text>
</comment>
<keyword evidence="4" id="KW-0805">Transcription regulation</keyword>
<dbReference type="Gene3D" id="1.10.10.10">
    <property type="entry name" value="Winged helix-like DNA-binding domain superfamily/Winged helix DNA-binding domain"/>
    <property type="match status" value="1"/>
</dbReference>
<dbReference type="AlphaFoldDB" id="A0A1I6D302"/>
<keyword evidence="10" id="KW-1185">Reference proteome</keyword>
<evidence type="ECO:0000256" key="2">
    <source>
        <dbReference type="ARBA" id="ARBA00022491"/>
    </source>
</evidence>
<dbReference type="GO" id="GO:0003700">
    <property type="term" value="F:DNA-binding transcription factor activity"/>
    <property type="evidence" value="ECO:0007669"/>
    <property type="project" value="InterPro"/>
</dbReference>
<protein>
    <submittedName>
        <fullName evidence="9">Fur family transcriptional regulator, zinc uptake regulator</fullName>
    </submittedName>
</protein>
<feature type="binding site" evidence="7">
    <location>
        <position position="112"/>
    </location>
    <ligand>
        <name>Zn(2+)</name>
        <dbReference type="ChEBI" id="CHEBI:29105"/>
    </ligand>
</feature>
<evidence type="ECO:0000256" key="6">
    <source>
        <dbReference type="ARBA" id="ARBA00023163"/>
    </source>
</evidence>
<dbReference type="PANTHER" id="PTHR33202">
    <property type="entry name" value="ZINC UPTAKE REGULATION PROTEIN"/>
    <property type="match status" value="1"/>
</dbReference>
<evidence type="ECO:0000313" key="9">
    <source>
        <dbReference type="EMBL" id="SFQ99743.1"/>
    </source>
</evidence>
<feature type="binding site" evidence="7">
    <location>
        <position position="109"/>
    </location>
    <ligand>
        <name>Zn(2+)</name>
        <dbReference type="ChEBI" id="CHEBI:29105"/>
    </ligand>
</feature>
<dbReference type="InterPro" id="IPR036388">
    <property type="entry name" value="WH-like_DNA-bd_sf"/>
</dbReference>
<dbReference type="SUPFAM" id="SSF46785">
    <property type="entry name" value="Winged helix' DNA-binding domain"/>
    <property type="match status" value="1"/>
</dbReference>
<evidence type="ECO:0000256" key="7">
    <source>
        <dbReference type="PIRSR" id="PIRSR602481-1"/>
    </source>
</evidence>
<dbReference type="RefSeq" id="WP_092076536.1">
    <property type="nucleotide sequence ID" value="NZ_FOYI01000002.1"/>
</dbReference>
<feature type="binding site" evidence="7">
    <location>
        <position position="152"/>
    </location>
    <ligand>
        <name>Zn(2+)</name>
        <dbReference type="ChEBI" id="CHEBI:29105"/>
    </ligand>
</feature>
<keyword evidence="2" id="KW-0678">Repressor</keyword>
<feature type="binding site" evidence="8">
    <location>
        <position position="101"/>
    </location>
    <ligand>
        <name>Fe cation</name>
        <dbReference type="ChEBI" id="CHEBI:24875"/>
    </ligand>
</feature>
<dbReference type="InterPro" id="IPR002481">
    <property type="entry name" value="FUR"/>
</dbReference>
<dbReference type="GO" id="GO:0000976">
    <property type="term" value="F:transcription cis-regulatory region binding"/>
    <property type="evidence" value="ECO:0007669"/>
    <property type="project" value="TreeGrafter"/>
</dbReference>
<proteinExistence type="inferred from homology"/>
<keyword evidence="5" id="KW-0238">DNA-binding</keyword>
<dbReference type="GO" id="GO:0008270">
    <property type="term" value="F:zinc ion binding"/>
    <property type="evidence" value="ECO:0007669"/>
    <property type="project" value="TreeGrafter"/>
</dbReference>
<dbReference type="Gene3D" id="3.30.1490.190">
    <property type="match status" value="1"/>
</dbReference>
<keyword evidence="8" id="KW-0408">Iron</keyword>
<organism evidence="9 10">
    <name type="scientific">Poseidonocella sedimentorum</name>
    <dbReference type="NCBI Taxonomy" id="871652"/>
    <lineage>
        <taxon>Bacteria</taxon>
        <taxon>Pseudomonadati</taxon>
        <taxon>Pseudomonadota</taxon>
        <taxon>Alphaproteobacteria</taxon>
        <taxon>Rhodobacterales</taxon>
        <taxon>Roseobacteraceae</taxon>
        <taxon>Poseidonocella</taxon>
    </lineage>
</organism>
<dbReference type="Proteomes" id="UP000199302">
    <property type="component" value="Unassembled WGS sequence"/>
</dbReference>
<evidence type="ECO:0000256" key="1">
    <source>
        <dbReference type="ARBA" id="ARBA00007957"/>
    </source>
</evidence>
<dbReference type="PANTHER" id="PTHR33202:SF6">
    <property type="entry name" value="ZINC UPTAKE REGULATION PROTEIN"/>
    <property type="match status" value="1"/>
</dbReference>
<dbReference type="EMBL" id="FOYI01000002">
    <property type="protein sequence ID" value="SFQ99743.1"/>
    <property type="molecule type" value="Genomic_DNA"/>
</dbReference>
<comment type="cofactor">
    <cofactor evidence="7">
        <name>Zn(2+)</name>
        <dbReference type="ChEBI" id="CHEBI:29105"/>
    </cofactor>
    <text evidence="7">Binds 1 zinc ion per subunit.</text>
</comment>
<feature type="binding site" evidence="7">
    <location>
        <position position="149"/>
    </location>
    <ligand>
        <name>Zn(2+)</name>
        <dbReference type="ChEBI" id="CHEBI:29105"/>
    </ligand>
</feature>
<evidence type="ECO:0000256" key="5">
    <source>
        <dbReference type="ARBA" id="ARBA00023125"/>
    </source>
</evidence>
<evidence type="ECO:0000256" key="8">
    <source>
        <dbReference type="PIRSR" id="PIRSR602481-2"/>
    </source>
</evidence>
<dbReference type="OrthoDB" id="9801127at2"/>
<accession>A0A1I6D302</accession>
<dbReference type="GO" id="GO:1900376">
    <property type="term" value="P:regulation of secondary metabolite biosynthetic process"/>
    <property type="evidence" value="ECO:0007669"/>
    <property type="project" value="TreeGrafter"/>
</dbReference>
<name>A0A1I6D302_9RHOB</name>
<evidence type="ECO:0000313" key="10">
    <source>
        <dbReference type="Proteomes" id="UP000199302"/>
    </source>
</evidence>
<keyword evidence="6" id="KW-0804">Transcription</keyword>
<dbReference type="GO" id="GO:0005829">
    <property type="term" value="C:cytosol"/>
    <property type="evidence" value="ECO:0007669"/>
    <property type="project" value="TreeGrafter"/>
</dbReference>
<dbReference type="InterPro" id="IPR043135">
    <property type="entry name" value="Fur_C"/>
</dbReference>
<reference evidence="9 10" key="1">
    <citation type="submission" date="2016-10" db="EMBL/GenBank/DDBJ databases">
        <authorList>
            <person name="de Groot N.N."/>
        </authorList>
    </citation>
    <scope>NUCLEOTIDE SEQUENCE [LARGE SCALE GENOMIC DNA]</scope>
    <source>
        <strain evidence="10">KMM 9023,NRIC 0796,JCM 17311,KCTC 23692</strain>
    </source>
</reference>
<evidence type="ECO:0000256" key="4">
    <source>
        <dbReference type="ARBA" id="ARBA00023015"/>
    </source>
</evidence>
<evidence type="ECO:0000256" key="3">
    <source>
        <dbReference type="ARBA" id="ARBA00022833"/>
    </source>
</evidence>
<keyword evidence="7" id="KW-0479">Metal-binding</keyword>
<dbReference type="STRING" id="871652.SAMN04515673_10223"/>
<sequence length="167" mass="17874">MIGFEKHDHGHCITDAVSEAERHCAAEGLQFTPIRRRVLELLLAEHRAMGAYEVLDHLREEGLGSQPPVAYRALDFLVKHGFAHRIEKLNAFAACAHPGEDHVPVFLICRGCNGVAETTSDTARGVLVKDAAATGFTLERVMVEGEGLCPKCTADDTAGGATGGARA</sequence>